<keyword evidence="1" id="KW-0472">Membrane</keyword>
<evidence type="ECO:0008006" key="4">
    <source>
        <dbReference type="Google" id="ProtNLM"/>
    </source>
</evidence>
<protein>
    <recommendedName>
        <fullName evidence="4">Ribosomal protein L7/L12 C-terminal domain-containing protein</fullName>
    </recommendedName>
</protein>
<evidence type="ECO:0000256" key="1">
    <source>
        <dbReference type="SAM" id="Phobius"/>
    </source>
</evidence>
<dbReference type="Gene3D" id="3.30.1390.10">
    <property type="match status" value="1"/>
</dbReference>
<organism evidence="2 3">
    <name type="scientific">Paractinoplanes bogorensis</name>
    <dbReference type="NCBI Taxonomy" id="1610840"/>
    <lineage>
        <taxon>Bacteria</taxon>
        <taxon>Bacillati</taxon>
        <taxon>Actinomycetota</taxon>
        <taxon>Actinomycetes</taxon>
        <taxon>Micromonosporales</taxon>
        <taxon>Micromonosporaceae</taxon>
        <taxon>Paractinoplanes</taxon>
    </lineage>
</organism>
<keyword evidence="3" id="KW-1185">Reference proteome</keyword>
<dbReference type="Proteomes" id="UP001519654">
    <property type="component" value="Unassembled WGS sequence"/>
</dbReference>
<evidence type="ECO:0000313" key="3">
    <source>
        <dbReference type="Proteomes" id="UP001519654"/>
    </source>
</evidence>
<sequence>MDFGSVVAIIIAGVGVALVFASGRSDKSARETARMAAIERKLDAVMAHLGIEEPVPDHDPELLAHLDKGEKIQAIKIYRDRTGASLADAKNAVEQIARDRRLD</sequence>
<feature type="transmembrane region" description="Helical" evidence="1">
    <location>
        <begin position="6"/>
        <end position="25"/>
    </location>
</feature>
<comment type="caution">
    <text evidence="2">The sequence shown here is derived from an EMBL/GenBank/DDBJ whole genome shotgun (WGS) entry which is preliminary data.</text>
</comment>
<reference evidence="2 3" key="1">
    <citation type="submission" date="2021-06" db="EMBL/GenBank/DDBJ databases">
        <title>Actinoplanes lichenicola sp. nov., and Actinoplanes ovalisporus sp. nov., isolated from lichen in Thailand.</title>
        <authorList>
            <person name="Saeng-In P."/>
            <person name="Kanchanasin P."/>
            <person name="Yuki M."/>
            <person name="Kudo T."/>
            <person name="Ohkuma M."/>
            <person name="Phongsopitanun W."/>
            <person name="Tanasupawat S."/>
        </authorList>
    </citation>
    <scope>NUCLEOTIDE SEQUENCE [LARGE SCALE GENOMIC DNA]</scope>
    <source>
        <strain evidence="2 3">NBRC 110975</strain>
    </source>
</reference>
<keyword evidence="1" id="KW-0812">Transmembrane</keyword>
<accession>A0ABS5Z6Q2</accession>
<dbReference type="RefSeq" id="WP_215795383.1">
    <property type="nucleotide sequence ID" value="NZ_JAHKKG010000018.1"/>
</dbReference>
<keyword evidence="1" id="KW-1133">Transmembrane helix</keyword>
<dbReference type="EMBL" id="JAHKKG010000018">
    <property type="protein sequence ID" value="MBU2670155.1"/>
    <property type="molecule type" value="Genomic_DNA"/>
</dbReference>
<proteinExistence type="predicted"/>
<name>A0ABS5Z6Q2_9ACTN</name>
<gene>
    <name evidence="2" type="ORF">KOI35_42305</name>
</gene>
<evidence type="ECO:0000313" key="2">
    <source>
        <dbReference type="EMBL" id="MBU2670155.1"/>
    </source>
</evidence>
<dbReference type="InterPro" id="IPR014719">
    <property type="entry name" value="Ribosomal_bL12_C/ClpS-like"/>
</dbReference>